<protein>
    <submittedName>
        <fullName evidence="1">Uncharacterized protein</fullName>
    </submittedName>
</protein>
<evidence type="ECO:0000313" key="2">
    <source>
        <dbReference type="Proteomes" id="UP000887116"/>
    </source>
</evidence>
<accession>A0A8X6FXG1</accession>
<dbReference type="AlphaFoldDB" id="A0A8X6FXG1"/>
<reference evidence="1" key="1">
    <citation type="submission" date="2020-07" db="EMBL/GenBank/DDBJ databases">
        <title>Multicomponent nature underlies the extraordinary mechanical properties of spider dragline silk.</title>
        <authorList>
            <person name="Kono N."/>
            <person name="Nakamura H."/>
            <person name="Mori M."/>
            <person name="Yoshida Y."/>
            <person name="Ohtoshi R."/>
            <person name="Malay A.D."/>
            <person name="Moran D.A.P."/>
            <person name="Tomita M."/>
            <person name="Numata K."/>
            <person name="Arakawa K."/>
        </authorList>
    </citation>
    <scope>NUCLEOTIDE SEQUENCE</scope>
</reference>
<dbReference type="EMBL" id="BMAO01013867">
    <property type="protein sequence ID" value="GFQ91447.1"/>
    <property type="molecule type" value="Genomic_DNA"/>
</dbReference>
<name>A0A8X6FXG1_TRICU</name>
<organism evidence="1 2">
    <name type="scientific">Trichonephila clavata</name>
    <name type="common">Joro spider</name>
    <name type="synonym">Nephila clavata</name>
    <dbReference type="NCBI Taxonomy" id="2740835"/>
    <lineage>
        <taxon>Eukaryota</taxon>
        <taxon>Metazoa</taxon>
        <taxon>Ecdysozoa</taxon>
        <taxon>Arthropoda</taxon>
        <taxon>Chelicerata</taxon>
        <taxon>Arachnida</taxon>
        <taxon>Araneae</taxon>
        <taxon>Araneomorphae</taxon>
        <taxon>Entelegynae</taxon>
        <taxon>Araneoidea</taxon>
        <taxon>Nephilidae</taxon>
        <taxon>Trichonephila</taxon>
    </lineage>
</organism>
<gene>
    <name evidence="1" type="ORF">TNCT_40961</name>
</gene>
<proteinExistence type="predicted"/>
<comment type="caution">
    <text evidence="1">The sequence shown here is derived from an EMBL/GenBank/DDBJ whole genome shotgun (WGS) entry which is preliminary data.</text>
</comment>
<sequence>MPSNFCMQNPMHFFDLYYDQGVVACPPGVGKTTPDPKVLGAQVVRKSSPVQPSNIYKRHGYENRYATGPWRRVICSFT</sequence>
<dbReference type="Proteomes" id="UP000887116">
    <property type="component" value="Unassembled WGS sequence"/>
</dbReference>
<keyword evidence="2" id="KW-1185">Reference proteome</keyword>
<evidence type="ECO:0000313" key="1">
    <source>
        <dbReference type="EMBL" id="GFQ91447.1"/>
    </source>
</evidence>